<dbReference type="Gene3D" id="3.20.20.450">
    <property type="entry name" value="EAL domain"/>
    <property type="match status" value="1"/>
</dbReference>
<dbReference type="PROSITE" id="PS50110">
    <property type="entry name" value="RESPONSE_REGULATORY"/>
    <property type="match status" value="1"/>
</dbReference>
<dbReference type="Gene3D" id="3.40.50.2300">
    <property type="match status" value="1"/>
</dbReference>
<dbReference type="OrthoDB" id="9812358at2"/>
<dbReference type="InterPro" id="IPR035919">
    <property type="entry name" value="EAL_sf"/>
</dbReference>
<gene>
    <name evidence="4" type="ORF">E2F46_14725</name>
</gene>
<dbReference type="PANTHER" id="PTHR33121:SF79">
    <property type="entry name" value="CYCLIC DI-GMP PHOSPHODIESTERASE PDED-RELATED"/>
    <property type="match status" value="1"/>
</dbReference>
<accession>A0A4R5TQW0</accession>
<proteinExistence type="predicted"/>
<dbReference type="SUPFAM" id="SSF141868">
    <property type="entry name" value="EAL domain-like"/>
    <property type="match status" value="1"/>
</dbReference>
<keyword evidence="1" id="KW-0597">Phosphoprotein</keyword>
<dbReference type="EMBL" id="SMTF01000016">
    <property type="protein sequence ID" value="TDK21489.1"/>
    <property type="molecule type" value="Genomic_DNA"/>
</dbReference>
<keyword evidence="5" id="KW-1185">Reference proteome</keyword>
<sequence length="402" mass="43962">MNILILDDDPFMLKLMGLQLKAFGLRHRGFMDTVACQQAKQAVETLEAGTDLIGLIFCDLQMPEMDGIEFIRHLVRLDYRGGLVLMSGEEERVLQAAEQMARAHGLHVLGSLQKPVYPDALRQVLDATLPEAPRQAEPNASAYTPDELLHAIADGQLVNRYQPKVDLRTGEVVGMEALVRWRHPVDGLVAPGAFIPMAEEAGIVGKLGDVVLSAALRDLAAWRAAGHRLHVAVNISLACLDTLDYPDTLARQLAEAAVPANQLILEITESRVLENPAAQLDVLTRLRLKQVGLAIDDFGTGYSSLANLRDLPLVEIKIDRGFVHGAAGHPGLQAILGTSLGLARQLRLVSVAEGVEDRADLDFLRQAGFDLVQGYLIARPMPAEEVEPWLQAWPTQRTELFA</sequence>
<dbReference type="AlphaFoldDB" id="A0A4R5TQW0"/>
<dbReference type="PANTHER" id="PTHR33121">
    <property type="entry name" value="CYCLIC DI-GMP PHOSPHODIESTERASE PDEF"/>
    <property type="match status" value="1"/>
</dbReference>
<dbReference type="RefSeq" id="WP_133323344.1">
    <property type="nucleotide sequence ID" value="NZ_SMTF01000016.1"/>
</dbReference>
<comment type="caution">
    <text evidence="4">The sequence shown here is derived from an EMBL/GenBank/DDBJ whole genome shotgun (WGS) entry which is preliminary data.</text>
</comment>
<dbReference type="Pfam" id="PF00563">
    <property type="entry name" value="EAL"/>
    <property type="match status" value="1"/>
</dbReference>
<dbReference type="Pfam" id="PF00072">
    <property type="entry name" value="Response_reg"/>
    <property type="match status" value="1"/>
</dbReference>
<dbReference type="InterPro" id="IPR011006">
    <property type="entry name" value="CheY-like_superfamily"/>
</dbReference>
<dbReference type="SUPFAM" id="SSF52172">
    <property type="entry name" value="CheY-like"/>
    <property type="match status" value="1"/>
</dbReference>
<feature type="modified residue" description="4-aspartylphosphate" evidence="1">
    <location>
        <position position="59"/>
    </location>
</feature>
<dbReference type="InterPro" id="IPR001633">
    <property type="entry name" value="EAL_dom"/>
</dbReference>
<dbReference type="InterPro" id="IPR001789">
    <property type="entry name" value="Sig_transdc_resp-reg_receiver"/>
</dbReference>
<reference evidence="4 5" key="1">
    <citation type="submission" date="2019-03" db="EMBL/GenBank/DDBJ databases">
        <title>Luteimonas zhaokaii sp.nov., isolated from the rectal contents of Plateau pika in Yushu, Qinghai Province, China.</title>
        <authorList>
            <person name="Zhang G."/>
        </authorList>
    </citation>
    <scope>NUCLEOTIDE SEQUENCE [LARGE SCALE GENOMIC DNA]</scope>
    <source>
        <strain evidence="4 5">B9</strain>
    </source>
</reference>
<feature type="domain" description="EAL" evidence="3">
    <location>
        <begin position="141"/>
        <end position="394"/>
    </location>
</feature>
<protein>
    <submittedName>
        <fullName evidence="4">EAL domain-containing protein</fullName>
    </submittedName>
</protein>
<dbReference type="GO" id="GO:0000160">
    <property type="term" value="P:phosphorelay signal transduction system"/>
    <property type="evidence" value="ECO:0007669"/>
    <property type="project" value="InterPro"/>
</dbReference>
<dbReference type="Proteomes" id="UP000294796">
    <property type="component" value="Unassembled WGS sequence"/>
</dbReference>
<evidence type="ECO:0000313" key="5">
    <source>
        <dbReference type="Proteomes" id="UP000294796"/>
    </source>
</evidence>
<dbReference type="GO" id="GO:0071111">
    <property type="term" value="F:cyclic-guanylate-specific phosphodiesterase activity"/>
    <property type="evidence" value="ECO:0007669"/>
    <property type="project" value="InterPro"/>
</dbReference>
<dbReference type="InterPro" id="IPR050706">
    <property type="entry name" value="Cyclic-di-GMP_PDE-like"/>
</dbReference>
<evidence type="ECO:0000313" key="4">
    <source>
        <dbReference type="EMBL" id="TDK21489.1"/>
    </source>
</evidence>
<dbReference type="PROSITE" id="PS50883">
    <property type="entry name" value="EAL"/>
    <property type="match status" value="1"/>
</dbReference>
<evidence type="ECO:0000259" key="3">
    <source>
        <dbReference type="PROSITE" id="PS50883"/>
    </source>
</evidence>
<organism evidence="4 5">
    <name type="scientific">Luteimonas aestuarii</name>
    <dbReference type="NCBI Taxonomy" id="453837"/>
    <lineage>
        <taxon>Bacteria</taxon>
        <taxon>Pseudomonadati</taxon>
        <taxon>Pseudomonadota</taxon>
        <taxon>Gammaproteobacteria</taxon>
        <taxon>Lysobacterales</taxon>
        <taxon>Lysobacteraceae</taxon>
        <taxon>Luteimonas</taxon>
    </lineage>
</organism>
<evidence type="ECO:0000256" key="1">
    <source>
        <dbReference type="PROSITE-ProRule" id="PRU00169"/>
    </source>
</evidence>
<dbReference type="SMART" id="SM00448">
    <property type="entry name" value="REC"/>
    <property type="match status" value="1"/>
</dbReference>
<dbReference type="SMART" id="SM00052">
    <property type="entry name" value="EAL"/>
    <property type="match status" value="1"/>
</dbReference>
<feature type="domain" description="Response regulatory" evidence="2">
    <location>
        <begin position="2"/>
        <end position="129"/>
    </location>
</feature>
<evidence type="ECO:0000259" key="2">
    <source>
        <dbReference type="PROSITE" id="PS50110"/>
    </source>
</evidence>
<dbReference type="CDD" id="cd01948">
    <property type="entry name" value="EAL"/>
    <property type="match status" value="1"/>
</dbReference>
<name>A0A4R5TQW0_9GAMM</name>